<dbReference type="RefSeq" id="XP_033581561.1">
    <property type="nucleotide sequence ID" value="XM_033723319.1"/>
</dbReference>
<feature type="region of interest" description="Disordered" evidence="2">
    <location>
        <begin position="329"/>
        <end position="403"/>
    </location>
</feature>
<dbReference type="EMBL" id="MU003694">
    <property type="protein sequence ID" value="KAF2814597.1"/>
    <property type="molecule type" value="Genomic_DNA"/>
</dbReference>
<reference evidence="5" key="3">
    <citation type="submission" date="2025-04" db="UniProtKB">
        <authorList>
            <consortium name="RefSeq"/>
        </authorList>
    </citation>
    <scope>IDENTIFICATION</scope>
    <source>
        <strain evidence="5">CBS 304.34</strain>
    </source>
</reference>
<organism evidence="3">
    <name type="scientific">Mytilinidion resinicola</name>
    <dbReference type="NCBI Taxonomy" id="574789"/>
    <lineage>
        <taxon>Eukaryota</taxon>
        <taxon>Fungi</taxon>
        <taxon>Dikarya</taxon>
        <taxon>Ascomycota</taxon>
        <taxon>Pezizomycotina</taxon>
        <taxon>Dothideomycetes</taxon>
        <taxon>Pleosporomycetidae</taxon>
        <taxon>Mytilinidiales</taxon>
        <taxon>Mytilinidiaceae</taxon>
        <taxon>Mytilinidion</taxon>
    </lineage>
</organism>
<feature type="region of interest" description="Disordered" evidence="2">
    <location>
        <begin position="523"/>
        <end position="543"/>
    </location>
</feature>
<evidence type="ECO:0000256" key="1">
    <source>
        <dbReference type="SAM" id="Coils"/>
    </source>
</evidence>
<feature type="region of interest" description="Disordered" evidence="2">
    <location>
        <begin position="1520"/>
        <end position="1552"/>
    </location>
</feature>
<gene>
    <name evidence="3 5" type="ORF">BDZ99DRAFT_494548</name>
</gene>
<protein>
    <submittedName>
        <fullName evidence="3 5">Uncharacterized protein</fullName>
    </submittedName>
</protein>
<name>A0A6A6Z2Y0_9PEZI</name>
<feature type="region of interest" description="Disordered" evidence="2">
    <location>
        <begin position="804"/>
        <end position="827"/>
    </location>
</feature>
<proteinExistence type="predicted"/>
<feature type="region of interest" description="Disordered" evidence="2">
    <location>
        <begin position="1329"/>
        <end position="1356"/>
    </location>
</feature>
<evidence type="ECO:0000313" key="5">
    <source>
        <dbReference type="RefSeq" id="XP_033581561.1"/>
    </source>
</evidence>
<dbReference type="OrthoDB" id="10687191at2759"/>
<feature type="compositionally biased region" description="Basic and acidic residues" evidence="2">
    <location>
        <begin position="334"/>
        <end position="345"/>
    </location>
</feature>
<sequence length="1552" mass="166931">MSRDDCELEISDKVLHLIVHTPPPGGEYGGPFELGHKLEGDDAGEDEVADPELDAPLRAEDGLLVDGVVDPEAFKDGEIEIVFEVVIEADVGDEFVTTELVTDPGAEIELEIGDDEPLNLRLPELTLGWELELSWRDVGDSVETIDGLEMPLSVDNESPSPLIELGDDADDVVVTDSGPEEVGVGNAEVVREEPDKLFDVVDGTEFMDGLDSLLGGEETPFPPNELGGAEINLEEVDEVFEVTDDTEMIDRLEPLLVGGVETSFPLNELGEDEVDPEELDEVLDRTESVDELELLLGGGEEMSFPLNELGEGEAMGEMELLLGGGEETPFPLKEVGEGETAKDEPELLPGGEEPPFPLELKKLGEAGDVETGEENALEDAVPDGLLLDAPDDDTGPGEEGALESELKDRLLLDPPDGDTEAGEEITLENELPERLLLVPRDDDVGDGEEAELGEIATERVVGVVVGTDDGDPETLPEVVADTEAGLVPLVVPRFNDVGDGEEAALEEITTEKVVGIVVGTDNGDSDALPFDDGDPEEAVDDKTEEPAVKLVLEALLKIPDTEIDTEEEEPVLALVKEKLLRVSDTVIDIDEELEGSRYATHVPGADTNSGCTSRTMKKHCDEIPVLGCVAADEESVTPDRLLDAPCVDVGDDVDIFCEKLLVADVMLGDETPVLDPVLAKEEIVVFDELLGPPDVKVGSDTILVVLVKVSDESAEELPVFDAVLRDGPLLEEEFPGLEVELGAEIVPPNDEDAVDDWLLGDEREASEEPIVELGAAFREELLLDGEDPGPDRLLDDEVLRDSKAEAAGESVSEVVTPEELEEPEKNYEAGTRRRRAWRRLEESTLNDPGELVGGIINEGELGAVERLPVMEKLLLTPVIEDEELIDELPIVVVKDGKDADWETPLVLLETVRVRLVPEVDRDRLGEKGLNAEELEGRRPAHAAGDEVKASALEVVAVPDSPLVVFVVVGDEIPELEPAVKLDDDVVADGLLLTDSILCVLFRSIELTIEDALDDGDTTAVSMTTDAEVIETLLSELLKSGEMTIQETLDDGNTVGLSLTETEVFEALSELLKSGELADEDTMDDVGTTLLSLRTGAEVTEMFCGLLDSGELTVENTLDDSDAVELSPTAHSEVTEALCVLLKIGELAKGTLDDSDTTLLLLTTGVEVSEILSEFEGASELASELEEEVNERETQTAAHVPGELIDTEPEIVSPEETRLLPSSTPQHIAADGVEDIELIVVLPERLLVLADVPEILSSKEDSIDDDGSIDDVSVDGETLDAPLEGVLDNDADPDDGTTLLSTDTDPKVDETFSELEKAVEVTVKLAEEDKELGSRTAAHESGYSKVPNGDPGINHASSQVLRSSHEPTQSANDGATVVLYYASVPPSATPQHVATYEVEEDEGQELAFSTEEEKVEDVTDDDEMEIFRLLPVVDESVAVAAIVELDIDGPGEAKLDVESEYLMSQKRSTEKIVMMTVPGSRNSILRILQRSNCSGGIPSVRMTGSDFEGLEVTVSILEAAEDDVKDSDNVSEREVESRPLLDSTEDGGGFKEL</sequence>
<keyword evidence="1" id="KW-0175">Coiled coil</keyword>
<reference evidence="3 5" key="1">
    <citation type="journal article" date="2020" name="Stud. Mycol.">
        <title>101 Dothideomycetes genomes: a test case for predicting lifestyles and emergence of pathogens.</title>
        <authorList>
            <person name="Haridas S."/>
            <person name="Albert R."/>
            <person name="Binder M."/>
            <person name="Bloem J."/>
            <person name="Labutti K."/>
            <person name="Salamov A."/>
            <person name="Andreopoulos B."/>
            <person name="Baker S."/>
            <person name="Barry K."/>
            <person name="Bills G."/>
            <person name="Bluhm B."/>
            <person name="Cannon C."/>
            <person name="Castanera R."/>
            <person name="Culley D."/>
            <person name="Daum C."/>
            <person name="Ezra D."/>
            <person name="Gonzalez J."/>
            <person name="Henrissat B."/>
            <person name="Kuo A."/>
            <person name="Liang C."/>
            <person name="Lipzen A."/>
            <person name="Lutzoni F."/>
            <person name="Magnuson J."/>
            <person name="Mondo S."/>
            <person name="Nolan M."/>
            <person name="Ohm R."/>
            <person name="Pangilinan J."/>
            <person name="Park H.-J."/>
            <person name="Ramirez L."/>
            <person name="Alfaro M."/>
            <person name="Sun H."/>
            <person name="Tritt A."/>
            <person name="Yoshinaga Y."/>
            <person name="Zwiers L.-H."/>
            <person name="Turgeon B."/>
            <person name="Goodwin S."/>
            <person name="Spatafora J."/>
            <person name="Crous P."/>
            <person name="Grigoriev I."/>
        </authorList>
    </citation>
    <scope>NUCLEOTIDE SEQUENCE</scope>
    <source>
        <strain evidence="3 5">CBS 304.34</strain>
    </source>
</reference>
<reference evidence="5" key="2">
    <citation type="submission" date="2020-04" db="EMBL/GenBank/DDBJ databases">
        <authorList>
            <consortium name="NCBI Genome Project"/>
        </authorList>
    </citation>
    <scope>NUCLEOTIDE SEQUENCE</scope>
    <source>
        <strain evidence="5">CBS 304.34</strain>
    </source>
</reference>
<evidence type="ECO:0000313" key="3">
    <source>
        <dbReference type="EMBL" id="KAF2814597.1"/>
    </source>
</evidence>
<accession>A0A6A6Z2Y0</accession>
<feature type="coiled-coil region" evidence="1">
    <location>
        <begin position="1167"/>
        <end position="1194"/>
    </location>
</feature>
<dbReference type="GeneID" id="54464212"/>
<keyword evidence="4" id="KW-1185">Reference proteome</keyword>
<feature type="compositionally biased region" description="Acidic residues" evidence="2">
    <location>
        <begin position="529"/>
        <end position="539"/>
    </location>
</feature>
<feature type="region of interest" description="Disordered" evidence="2">
    <location>
        <begin position="1282"/>
        <end position="1304"/>
    </location>
</feature>
<dbReference type="Proteomes" id="UP000504636">
    <property type="component" value="Unplaced"/>
</dbReference>
<feature type="region of interest" description="Disordered" evidence="2">
    <location>
        <begin position="22"/>
        <end position="48"/>
    </location>
</feature>
<evidence type="ECO:0000256" key="2">
    <source>
        <dbReference type="SAM" id="MobiDB-lite"/>
    </source>
</evidence>
<feature type="compositionally biased region" description="Acidic residues" evidence="2">
    <location>
        <begin position="367"/>
        <end position="381"/>
    </location>
</feature>
<evidence type="ECO:0000313" key="4">
    <source>
        <dbReference type="Proteomes" id="UP000504636"/>
    </source>
</evidence>
<feature type="compositionally biased region" description="Basic and acidic residues" evidence="2">
    <location>
        <begin position="1525"/>
        <end position="1538"/>
    </location>
</feature>
<feature type="compositionally biased region" description="Acidic residues" evidence="2">
    <location>
        <begin position="389"/>
        <end position="402"/>
    </location>
</feature>